<keyword evidence="4 6" id="KW-1133">Transmembrane helix</keyword>
<dbReference type="Proteomes" id="UP000217790">
    <property type="component" value="Unassembled WGS sequence"/>
</dbReference>
<evidence type="ECO:0000256" key="6">
    <source>
        <dbReference type="SAM" id="Phobius"/>
    </source>
</evidence>
<evidence type="ECO:0000256" key="4">
    <source>
        <dbReference type="ARBA" id="ARBA00022989"/>
    </source>
</evidence>
<accession>A0A2H3EAR4</accession>
<gene>
    <name evidence="8" type="ORF">ARMGADRAFT_1096890</name>
</gene>
<sequence>MATSGPICKSGFDLFWLRKRPSVEKCIKMCGLEAYANAVVGSLSTVELVAKRRVFFGDLGHNSTVLIQYFERNKSRVCHEDEKLAEFMLDIIGAGVTAHAIQDCLHAKGRQRGTIKAVVHLEFVTSWFHQFTVLVKHDLMYHWRDPTYLIAKLALNIMSGLFIRFTFFKVKDSQQATQDKSIFLGTILGAPLSSQLQVPFINMCTIYEIQECPSRMHHWLALLTAQFAAEIPWNILGSSAYFLCWFWTVGHPLSHASYMFLMMDVIFPLYYTSLSQAVVSIVPNTELAAILFSFLFSFIMTFPITVDGLHGIYDYQA</sequence>
<dbReference type="GO" id="GO:0140359">
    <property type="term" value="F:ABC-type transporter activity"/>
    <property type="evidence" value="ECO:0007669"/>
    <property type="project" value="InterPro"/>
</dbReference>
<name>A0A2H3EAR4_ARMGA</name>
<evidence type="ECO:0000256" key="2">
    <source>
        <dbReference type="ARBA" id="ARBA00022448"/>
    </source>
</evidence>
<feature type="transmembrane region" description="Helical" evidence="6">
    <location>
        <begin position="149"/>
        <end position="170"/>
    </location>
</feature>
<dbReference type="STRING" id="47427.A0A2H3EAR4"/>
<dbReference type="PANTHER" id="PTHR19241">
    <property type="entry name" value="ATP-BINDING CASSETTE TRANSPORTER"/>
    <property type="match status" value="1"/>
</dbReference>
<organism evidence="8 9">
    <name type="scientific">Armillaria gallica</name>
    <name type="common">Bulbous honey fungus</name>
    <name type="synonym">Armillaria bulbosa</name>
    <dbReference type="NCBI Taxonomy" id="47427"/>
    <lineage>
        <taxon>Eukaryota</taxon>
        <taxon>Fungi</taxon>
        <taxon>Dikarya</taxon>
        <taxon>Basidiomycota</taxon>
        <taxon>Agaricomycotina</taxon>
        <taxon>Agaricomycetes</taxon>
        <taxon>Agaricomycetidae</taxon>
        <taxon>Agaricales</taxon>
        <taxon>Marasmiineae</taxon>
        <taxon>Physalacriaceae</taxon>
        <taxon>Armillaria</taxon>
    </lineage>
</organism>
<dbReference type="OrthoDB" id="245989at2759"/>
<reference evidence="9" key="1">
    <citation type="journal article" date="2017" name="Nat. Ecol. Evol.">
        <title>Genome expansion and lineage-specific genetic innovations in the forest pathogenic fungi Armillaria.</title>
        <authorList>
            <person name="Sipos G."/>
            <person name="Prasanna A.N."/>
            <person name="Walter M.C."/>
            <person name="O'Connor E."/>
            <person name="Balint B."/>
            <person name="Krizsan K."/>
            <person name="Kiss B."/>
            <person name="Hess J."/>
            <person name="Varga T."/>
            <person name="Slot J."/>
            <person name="Riley R."/>
            <person name="Boka B."/>
            <person name="Rigling D."/>
            <person name="Barry K."/>
            <person name="Lee J."/>
            <person name="Mihaltcheva S."/>
            <person name="LaButti K."/>
            <person name="Lipzen A."/>
            <person name="Waldron R."/>
            <person name="Moloney N.M."/>
            <person name="Sperisen C."/>
            <person name="Kredics L."/>
            <person name="Vagvoelgyi C."/>
            <person name="Patrignani A."/>
            <person name="Fitzpatrick D."/>
            <person name="Nagy I."/>
            <person name="Doyle S."/>
            <person name="Anderson J.B."/>
            <person name="Grigoriev I.V."/>
            <person name="Gueldener U."/>
            <person name="Muensterkoetter M."/>
            <person name="Nagy L.G."/>
        </authorList>
    </citation>
    <scope>NUCLEOTIDE SEQUENCE [LARGE SCALE GENOMIC DNA]</scope>
    <source>
        <strain evidence="9">Ar21-2</strain>
    </source>
</reference>
<dbReference type="Pfam" id="PF01061">
    <property type="entry name" value="ABC2_membrane"/>
    <property type="match status" value="1"/>
</dbReference>
<feature type="transmembrane region" description="Helical" evidence="6">
    <location>
        <begin position="286"/>
        <end position="306"/>
    </location>
</feature>
<proteinExistence type="predicted"/>
<evidence type="ECO:0000256" key="3">
    <source>
        <dbReference type="ARBA" id="ARBA00022692"/>
    </source>
</evidence>
<dbReference type="InParanoid" id="A0A2H3EAR4"/>
<keyword evidence="2" id="KW-0813">Transport</keyword>
<evidence type="ECO:0000259" key="7">
    <source>
        <dbReference type="Pfam" id="PF01061"/>
    </source>
</evidence>
<dbReference type="InterPro" id="IPR013525">
    <property type="entry name" value="ABC2_TM"/>
</dbReference>
<dbReference type="EMBL" id="KZ293644">
    <property type="protein sequence ID" value="PBL04502.1"/>
    <property type="molecule type" value="Genomic_DNA"/>
</dbReference>
<feature type="transmembrane region" description="Helical" evidence="6">
    <location>
        <begin position="219"/>
        <end position="243"/>
    </location>
</feature>
<dbReference type="AlphaFoldDB" id="A0A2H3EAR4"/>
<evidence type="ECO:0000313" key="8">
    <source>
        <dbReference type="EMBL" id="PBL04502.1"/>
    </source>
</evidence>
<comment type="subcellular location">
    <subcellularLocation>
        <location evidence="1">Membrane</location>
        <topology evidence="1">Multi-pass membrane protein</topology>
    </subcellularLocation>
</comment>
<dbReference type="GO" id="GO:0016020">
    <property type="term" value="C:membrane"/>
    <property type="evidence" value="ECO:0007669"/>
    <property type="project" value="UniProtKB-SubCell"/>
</dbReference>
<keyword evidence="5 6" id="KW-0472">Membrane</keyword>
<feature type="domain" description="ABC-2 type transporter transmembrane" evidence="7">
    <location>
        <begin position="130"/>
        <end position="302"/>
    </location>
</feature>
<feature type="transmembrane region" description="Helical" evidence="6">
    <location>
        <begin position="255"/>
        <end position="274"/>
    </location>
</feature>
<evidence type="ECO:0000313" key="9">
    <source>
        <dbReference type="Proteomes" id="UP000217790"/>
    </source>
</evidence>
<evidence type="ECO:0000256" key="1">
    <source>
        <dbReference type="ARBA" id="ARBA00004141"/>
    </source>
</evidence>
<evidence type="ECO:0000256" key="5">
    <source>
        <dbReference type="ARBA" id="ARBA00023136"/>
    </source>
</evidence>
<keyword evidence="9" id="KW-1185">Reference proteome</keyword>
<protein>
    <recommendedName>
        <fullName evidence="7">ABC-2 type transporter transmembrane domain-containing protein</fullName>
    </recommendedName>
</protein>
<keyword evidence="3 6" id="KW-0812">Transmembrane</keyword>